<feature type="compositionally biased region" description="Basic and acidic residues" evidence="1">
    <location>
        <begin position="153"/>
        <end position="181"/>
    </location>
</feature>
<accession>A0AAN6QRZ3</accession>
<feature type="compositionally biased region" description="Low complexity" evidence="1">
    <location>
        <begin position="101"/>
        <end position="115"/>
    </location>
</feature>
<evidence type="ECO:0000313" key="2">
    <source>
        <dbReference type="EMBL" id="KAK0983513.1"/>
    </source>
</evidence>
<evidence type="ECO:0000256" key="1">
    <source>
        <dbReference type="SAM" id="MobiDB-lite"/>
    </source>
</evidence>
<organism evidence="2 3">
    <name type="scientific">Friedmanniomyces endolithicus</name>
    <dbReference type="NCBI Taxonomy" id="329885"/>
    <lineage>
        <taxon>Eukaryota</taxon>
        <taxon>Fungi</taxon>
        <taxon>Dikarya</taxon>
        <taxon>Ascomycota</taxon>
        <taxon>Pezizomycotina</taxon>
        <taxon>Dothideomycetes</taxon>
        <taxon>Dothideomycetidae</taxon>
        <taxon>Mycosphaerellales</taxon>
        <taxon>Teratosphaeriaceae</taxon>
        <taxon>Friedmanniomyces</taxon>
    </lineage>
</organism>
<name>A0AAN6QRZ3_9PEZI</name>
<dbReference type="EMBL" id="JAUJLE010000101">
    <property type="protein sequence ID" value="KAK0983513.1"/>
    <property type="molecule type" value="Genomic_DNA"/>
</dbReference>
<comment type="caution">
    <text evidence="2">The sequence shown here is derived from an EMBL/GenBank/DDBJ whole genome shotgun (WGS) entry which is preliminary data.</text>
</comment>
<sequence length="224" mass="24955">MGNGGSKPEQQVFSADAPVTFSQSVLDSLQRNPEVQPTLQVYTEPGHLQAIYQTDSTRAHDLELKVQARVREELTRIRDQQSSELAHLTDSLTISPPKPQSSPSESTPTPAQPSTGLADHLRSPFYQDHSPRNPSGPSGAPPSDTPDSGRSSDSVKKEIMDLRQKLESRKKVESVPKAVEQAKEKVVQCLRMNDRRPLDCWKVVEEFKREVGMMEARFVARVGR</sequence>
<feature type="region of interest" description="Disordered" evidence="1">
    <location>
        <begin position="75"/>
        <end position="181"/>
    </location>
</feature>
<dbReference type="Pfam" id="PF07956">
    <property type="entry name" value="DUF1690"/>
    <property type="match status" value="1"/>
</dbReference>
<protein>
    <recommendedName>
        <fullName evidence="4">DUF1690 domain-containing protein</fullName>
    </recommendedName>
</protein>
<keyword evidence="3" id="KW-1185">Reference proteome</keyword>
<dbReference type="Proteomes" id="UP001175353">
    <property type="component" value="Unassembled WGS sequence"/>
</dbReference>
<evidence type="ECO:0000313" key="3">
    <source>
        <dbReference type="Proteomes" id="UP001175353"/>
    </source>
</evidence>
<feature type="compositionally biased region" description="Polar residues" evidence="1">
    <location>
        <begin position="82"/>
        <end position="94"/>
    </location>
</feature>
<proteinExistence type="predicted"/>
<dbReference type="AlphaFoldDB" id="A0AAN6QRZ3"/>
<reference evidence="2" key="1">
    <citation type="submission" date="2023-06" db="EMBL/GenBank/DDBJ databases">
        <title>Black Yeasts Isolated from many extreme environments.</title>
        <authorList>
            <person name="Coleine C."/>
            <person name="Stajich J.E."/>
            <person name="Selbmann L."/>
        </authorList>
    </citation>
    <scope>NUCLEOTIDE SEQUENCE</scope>
    <source>
        <strain evidence="2">CCFEE 5200</strain>
    </source>
</reference>
<evidence type="ECO:0008006" key="4">
    <source>
        <dbReference type="Google" id="ProtNLM"/>
    </source>
</evidence>
<dbReference type="InterPro" id="IPR012471">
    <property type="entry name" value="DUF1690"/>
</dbReference>
<gene>
    <name evidence="2" type="ORF">LTR91_011160</name>
</gene>